<dbReference type="Proteomes" id="UP000295416">
    <property type="component" value="Unassembled WGS sequence"/>
</dbReference>
<comment type="caution">
    <text evidence="1">The sequence shown here is derived from an EMBL/GenBank/DDBJ whole genome shotgun (WGS) entry which is preliminary data.</text>
</comment>
<accession>A0A4R2P859</accession>
<evidence type="ECO:0000313" key="2">
    <source>
        <dbReference type="Proteomes" id="UP000295416"/>
    </source>
</evidence>
<dbReference type="RefSeq" id="WP_132743674.1">
    <property type="nucleotide sequence ID" value="NZ_SLXK01000003.1"/>
</dbReference>
<dbReference type="EMBL" id="SLXK01000003">
    <property type="protein sequence ID" value="TCP31159.1"/>
    <property type="molecule type" value="Genomic_DNA"/>
</dbReference>
<dbReference type="OrthoDB" id="2433584at2"/>
<protein>
    <submittedName>
        <fullName evidence="1">Uncharacterized protein YqhG</fullName>
    </submittedName>
</protein>
<evidence type="ECO:0000313" key="1">
    <source>
        <dbReference type="EMBL" id="TCP31159.1"/>
    </source>
</evidence>
<sequence length="263" mass="30860">MKQAAIHNYLEQFFRANECDIIENRQDGLLKVKLTTDLDKLMMNRPFYWHYIEKIGGTPETATLTLKTNQLDEGGEFIHFGSPRLHQIFSSTKKLAPYIRLYHDKIQSHNMSTPLAPWLGINIKVSYQCDLKKDELLSLGLHLINGTIATHFHDQMEKLTLTPKIPNYCYTLAPLIKPFSGIRRMEVFIQEQIHRENHKWADDAKERWQNDQQLLEHFYEEDNEKPEAYLQEKAALKDQYEPNIHVQIINGGLFYLDSSVFIQ</sequence>
<dbReference type="InterPro" id="IPR024562">
    <property type="entry name" value="YqhG"/>
</dbReference>
<organism evidence="1 2">
    <name type="scientific">Scopulibacillus darangshiensis</name>
    <dbReference type="NCBI Taxonomy" id="442528"/>
    <lineage>
        <taxon>Bacteria</taxon>
        <taxon>Bacillati</taxon>
        <taxon>Bacillota</taxon>
        <taxon>Bacilli</taxon>
        <taxon>Bacillales</taxon>
        <taxon>Sporolactobacillaceae</taxon>
        <taxon>Scopulibacillus</taxon>
    </lineage>
</organism>
<reference evidence="1 2" key="1">
    <citation type="submission" date="2019-03" db="EMBL/GenBank/DDBJ databases">
        <title>Genomic Encyclopedia of Type Strains, Phase IV (KMG-IV): sequencing the most valuable type-strain genomes for metagenomic binning, comparative biology and taxonomic classification.</title>
        <authorList>
            <person name="Goeker M."/>
        </authorList>
    </citation>
    <scope>NUCLEOTIDE SEQUENCE [LARGE SCALE GENOMIC DNA]</scope>
    <source>
        <strain evidence="1 2">DSM 19377</strain>
    </source>
</reference>
<proteinExistence type="predicted"/>
<keyword evidence="2" id="KW-1185">Reference proteome</keyword>
<gene>
    <name evidence="1" type="ORF">EV207_10340</name>
</gene>
<dbReference type="AlphaFoldDB" id="A0A4R2P859"/>
<dbReference type="Pfam" id="PF11079">
    <property type="entry name" value="YqhG"/>
    <property type="match status" value="1"/>
</dbReference>
<name>A0A4R2P859_9BACL</name>